<evidence type="ECO:0000313" key="10">
    <source>
        <dbReference type="EMBL" id="ADK84697.1"/>
    </source>
</evidence>
<keyword evidence="5 8" id="KW-0408">Iron</keyword>
<dbReference type="EC" id="4.3.99.3" evidence="8"/>
<comment type="similarity">
    <text evidence="8">Belongs to the radical SAM superfamily. 7-carboxy-7-deazaguanine synthase family.</text>
</comment>
<sequence>MLEVCEIFQSIQGEGVDAGLPCAFVRLAGCPLRCAWCDTAYAWQGGAAMSLPEVLARALAFELELVELTGGEPLAQAETPALLGALCDAGRRVLVETSGALDIAVVDERVHLIMDVKCPGSGMSERMRWRNLDILPPGAQVKFVLADRADYEFARRVIDAHGLGHRARPLLSVVHGRLAPAKVVEWMLADRLPARFQLQLHKFIWPPEARGV</sequence>
<keyword evidence="11" id="KW-1185">Reference proteome</keyword>
<dbReference type="EMBL" id="CP002085">
    <property type="protein sequence ID" value="ADK84697.1"/>
    <property type="molecule type" value="Genomic_DNA"/>
</dbReference>
<dbReference type="GO" id="GO:1904047">
    <property type="term" value="F:S-adenosyl-L-methionine binding"/>
    <property type="evidence" value="ECO:0007669"/>
    <property type="project" value="UniProtKB-UniRule"/>
</dbReference>
<feature type="binding site" evidence="8">
    <location>
        <begin position="36"/>
        <end position="38"/>
    </location>
    <ligand>
        <name>S-adenosyl-L-methionine</name>
        <dbReference type="ChEBI" id="CHEBI:59789"/>
    </ligand>
</feature>
<keyword evidence="2 8" id="KW-0949">S-adenosyl-L-methionine</keyword>
<dbReference type="InterPro" id="IPR007197">
    <property type="entry name" value="rSAM"/>
</dbReference>
<comment type="cofactor">
    <cofactor evidence="8">
        <name>S-adenosyl-L-methionine</name>
        <dbReference type="ChEBI" id="CHEBI:59789"/>
    </cofactor>
    <text evidence="8">Binds 1 S-adenosyl-L-methionine per subunit.</text>
</comment>
<feature type="binding site" evidence="8">
    <location>
        <position position="39"/>
    </location>
    <ligand>
        <name>Mg(2+)</name>
        <dbReference type="ChEBI" id="CHEBI:18420"/>
    </ligand>
</feature>
<comment type="catalytic activity">
    <reaction evidence="8">
        <text>6-carboxy-5,6,7,8-tetrahydropterin + H(+) = 7-carboxy-7-carbaguanine + NH4(+)</text>
        <dbReference type="Rhea" id="RHEA:27974"/>
        <dbReference type="ChEBI" id="CHEBI:15378"/>
        <dbReference type="ChEBI" id="CHEBI:28938"/>
        <dbReference type="ChEBI" id="CHEBI:61032"/>
        <dbReference type="ChEBI" id="CHEBI:61036"/>
        <dbReference type="EC" id="4.3.99.3"/>
    </reaction>
</comment>
<name>E1QGK4_DESB2</name>
<dbReference type="OrthoDB" id="9792276at2"/>
<evidence type="ECO:0000259" key="9">
    <source>
        <dbReference type="PROSITE" id="PS51918"/>
    </source>
</evidence>
<feature type="domain" description="Radical SAM core" evidence="9">
    <location>
        <begin position="17"/>
        <end position="207"/>
    </location>
</feature>
<dbReference type="STRING" id="644282.Deba_1329"/>
<evidence type="ECO:0000256" key="6">
    <source>
        <dbReference type="ARBA" id="ARBA00023014"/>
    </source>
</evidence>
<evidence type="ECO:0000256" key="3">
    <source>
        <dbReference type="ARBA" id="ARBA00022723"/>
    </source>
</evidence>
<dbReference type="PROSITE" id="PS51918">
    <property type="entry name" value="RADICAL_SAM"/>
    <property type="match status" value="1"/>
</dbReference>
<feature type="binding site" evidence="8">
    <location>
        <position position="71"/>
    </location>
    <ligand>
        <name>S-adenosyl-L-methionine</name>
        <dbReference type="ChEBI" id="CHEBI:59789"/>
    </ligand>
</feature>
<evidence type="ECO:0000313" key="11">
    <source>
        <dbReference type="Proteomes" id="UP000009047"/>
    </source>
</evidence>
<dbReference type="PIRSF" id="PIRSF000370">
    <property type="entry name" value="QueE"/>
    <property type="match status" value="1"/>
</dbReference>
<reference evidence="10 11" key="1">
    <citation type="journal article" date="2010" name="Stand. Genomic Sci.">
        <title>Complete genome sequence of Desulfarculus baarsii type strain (2st14).</title>
        <authorList>
            <person name="Sun H."/>
            <person name="Spring S."/>
            <person name="Lapidus A."/>
            <person name="Davenport K."/>
            <person name="Del Rio T.G."/>
            <person name="Tice H."/>
            <person name="Nolan M."/>
            <person name="Copeland A."/>
            <person name="Cheng J.F."/>
            <person name="Lucas S."/>
            <person name="Tapia R."/>
            <person name="Goodwin L."/>
            <person name="Pitluck S."/>
            <person name="Ivanova N."/>
            <person name="Pagani I."/>
            <person name="Mavromatis K."/>
            <person name="Ovchinnikova G."/>
            <person name="Pati A."/>
            <person name="Chen A."/>
            <person name="Palaniappan K."/>
            <person name="Hauser L."/>
            <person name="Chang Y.J."/>
            <person name="Jeffries C.D."/>
            <person name="Detter J.C."/>
            <person name="Han C."/>
            <person name="Rohde M."/>
            <person name="Brambilla E."/>
            <person name="Goker M."/>
            <person name="Woyke T."/>
            <person name="Bristow J."/>
            <person name="Eisen J.A."/>
            <person name="Markowitz V."/>
            <person name="Hugenholtz P."/>
            <person name="Kyrpides N.C."/>
            <person name="Klenk H.P."/>
            <person name="Land M."/>
        </authorList>
    </citation>
    <scope>NUCLEOTIDE SEQUENCE [LARGE SCALE GENOMIC DNA]</scope>
    <source>
        <strain evidence="11">ATCC 33931 / DSM 2075 / LMG 7858 / VKM B-1802 / 2st14</strain>
    </source>
</reference>
<dbReference type="InterPro" id="IPR024924">
    <property type="entry name" value="7-CO-7-deazaguanine_synth-like"/>
</dbReference>
<dbReference type="GO" id="GO:0000287">
    <property type="term" value="F:magnesium ion binding"/>
    <property type="evidence" value="ECO:0007669"/>
    <property type="project" value="UniProtKB-UniRule"/>
</dbReference>
<dbReference type="GO" id="GO:0051539">
    <property type="term" value="F:4 iron, 4 sulfur cluster binding"/>
    <property type="evidence" value="ECO:0007669"/>
    <property type="project" value="UniProtKB-UniRule"/>
</dbReference>
<feature type="binding site" evidence="8">
    <location>
        <begin position="11"/>
        <end position="13"/>
    </location>
    <ligand>
        <name>substrate</name>
    </ligand>
</feature>
<dbReference type="InterPro" id="IPR058240">
    <property type="entry name" value="rSAM_sf"/>
</dbReference>
<dbReference type="AlphaFoldDB" id="E1QGK4"/>
<dbReference type="RefSeq" id="WP_013258150.1">
    <property type="nucleotide sequence ID" value="NC_014365.1"/>
</dbReference>
<dbReference type="HAMAP" id="MF_00917">
    <property type="entry name" value="QueE"/>
    <property type="match status" value="1"/>
</dbReference>
<dbReference type="PANTHER" id="PTHR42836:SF1">
    <property type="entry name" value="7-CARBOXY-7-DEAZAGUANINE SYNTHASE"/>
    <property type="match status" value="1"/>
</dbReference>
<dbReference type="InterPro" id="IPR013785">
    <property type="entry name" value="Aldolase_TIM"/>
</dbReference>
<organism evidence="10 11">
    <name type="scientific">Desulfarculus baarsii (strain ATCC 33931 / DSM 2075 / LMG 7858 / VKM B-1802 / 2st14)</name>
    <dbReference type="NCBI Taxonomy" id="644282"/>
    <lineage>
        <taxon>Bacteria</taxon>
        <taxon>Pseudomonadati</taxon>
        <taxon>Thermodesulfobacteriota</taxon>
        <taxon>Desulfarculia</taxon>
        <taxon>Desulfarculales</taxon>
        <taxon>Desulfarculaceae</taxon>
        <taxon>Desulfarculus</taxon>
    </lineage>
</organism>
<protein>
    <recommendedName>
        <fullName evidence="8">7-carboxy-7-deazaguanine synthase</fullName>
        <shortName evidence="8">CDG synthase</shortName>
        <ecNumber evidence="8">4.3.99.3</ecNumber>
    </recommendedName>
    <alternativeName>
        <fullName evidence="8">Queuosine biosynthesis protein QueE</fullName>
    </alternativeName>
</protein>
<keyword evidence="7 8" id="KW-0456">Lyase</keyword>
<dbReference type="Gene3D" id="3.20.20.70">
    <property type="entry name" value="Aldolase class I"/>
    <property type="match status" value="1"/>
</dbReference>
<comment type="subunit">
    <text evidence="8">Homodimer.</text>
</comment>
<keyword evidence="6 8" id="KW-0411">Iron-sulfur</keyword>
<dbReference type="SFLD" id="SFLDS00029">
    <property type="entry name" value="Radical_SAM"/>
    <property type="match status" value="1"/>
</dbReference>
<keyword evidence="3 8" id="KW-0479">Metal-binding</keyword>
<dbReference type="KEGG" id="dbr:Deba_1329"/>
<evidence type="ECO:0000256" key="2">
    <source>
        <dbReference type="ARBA" id="ARBA00022691"/>
    </source>
</evidence>
<evidence type="ECO:0000256" key="1">
    <source>
        <dbReference type="ARBA" id="ARBA00022485"/>
    </source>
</evidence>
<feature type="binding site" evidence="8">
    <location>
        <position position="26"/>
    </location>
    <ligand>
        <name>substrate</name>
    </ligand>
</feature>
<dbReference type="SUPFAM" id="SSF102114">
    <property type="entry name" value="Radical SAM enzymes"/>
    <property type="match status" value="1"/>
</dbReference>
<evidence type="ECO:0000256" key="7">
    <source>
        <dbReference type="ARBA" id="ARBA00023239"/>
    </source>
</evidence>
<keyword evidence="8" id="KW-0671">Queuosine biosynthesis</keyword>
<comment type="pathway">
    <text evidence="8">Purine metabolism; 7-cyano-7-deazaguanine biosynthesis.</text>
</comment>
<feature type="binding site" evidence="8">
    <location>
        <position position="69"/>
    </location>
    <ligand>
        <name>substrate</name>
    </ligand>
</feature>
<evidence type="ECO:0000256" key="8">
    <source>
        <dbReference type="HAMAP-Rule" id="MF_00917"/>
    </source>
</evidence>
<evidence type="ECO:0000256" key="5">
    <source>
        <dbReference type="ARBA" id="ARBA00023004"/>
    </source>
</evidence>
<gene>
    <name evidence="8" type="primary">queE</name>
    <name evidence="10" type="ordered locus">Deba_1329</name>
</gene>
<dbReference type="GO" id="GO:0008616">
    <property type="term" value="P:tRNA queuosine(34) biosynthetic process"/>
    <property type="evidence" value="ECO:0007669"/>
    <property type="project" value="UniProtKB-UniRule"/>
</dbReference>
<dbReference type="GO" id="GO:0016840">
    <property type="term" value="F:carbon-nitrogen lyase activity"/>
    <property type="evidence" value="ECO:0007669"/>
    <property type="project" value="UniProtKB-UniRule"/>
</dbReference>
<feature type="binding site" evidence="8">
    <location>
        <position position="30"/>
    </location>
    <ligand>
        <name>[4Fe-4S] cluster</name>
        <dbReference type="ChEBI" id="CHEBI:49883"/>
        <note>4Fe-4S-S-AdoMet</note>
    </ligand>
</feature>
<keyword evidence="4 8" id="KW-0460">Magnesium</keyword>
<dbReference type="HOGENOM" id="CLU_066739_2_0_7"/>
<dbReference type="PANTHER" id="PTHR42836">
    <property type="entry name" value="7-CARBOXY-7-DEAZAGUANINE SYNTHASE"/>
    <property type="match status" value="1"/>
</dbReference>
<evidence type="ECO:0000256" key="4">
    <source>
        <dbReference type="ARBA" id="ARBA00022842"/>
    </source>
</evidence>
<dbReference type="Pfam" id="PF04055">
    <property type="entry name" value="Radical_SAM"/>
    <property type="match status" value="1"/>
</dbReference>
<dbReference type="UniPathway" id="UPA00391"/>
<proteinExistence type="inferred from homology"/>
<comment type="cofactor">
    <cofactor evidence="8">
        <name>[4Fe-4S] cluster</name>
        <dbReference type="ChEBI" id="CHEBI:49883"/>
    </cofactor>
    <text evidence="8">Binds 1 [4Fe-4S] cluster. The cluster is coordinated with 3 cysteines and an exchangeable S-adenosyl-L-methionine.</text>
</comment>
<feature type="binding site" evidence="8">
    <location>
        <position position="34"/>
    </location>
    <ligand>
        <name>[4Fe-4S] cluster</name>
        <dbReference type="ChEBI" id="CHEBI:49883"/>
        <note>4Fe-4S-S-AdoMet</note>
    </ligand>
</feature>
<keyword evidence="1 8" id="KW-0004">4Fe-4S</keyword>
<comment type="cofactor">
    <cofactor evidence="8">
        <name>Mg(2+)</name>
        <dbReference type="ChEBI" id="CHEBI:18420"/>
    </cofactor>
</comment>
<dbReference type="Proteomes" id="UP000009047">
    <property type="component" value="Chromosome"/>
</dbReference>
<comment type="function">
    <text evidence="8">Catalyzes the complex heterocyclic radical-mediated conversion of 6-carboxy-5,6,7,8-tetrahydropterin (CPH4) to 7-carboxy-7-deazaguanine (CDG), a step common to the biosynthetic pathways of all 7-deazapurine-containing compounds.</text>
</comment>
<comment type="caution">
    <text evidence="8">Lacks conserved residue(s) required for the propagation of feature annotation.</text>
</comment>
<dbReference type="eggNOG" id="COG0602">
    <property type="taxonomic scope" value="Bacteria"/>
</dbReference>
<accession>E1QGK4</accession>
<feature type="binding site" evidence="8">
    <location>
        <position position="37"/>
    </location>
    <ligand>
        <name>[4Fe-4S] cluster</name>
        <dbReference type="ChEBI" id="CHEBI:49883"/>
        <note>4Fe-4S-S-AdoMet</note>
    </ligand>
</feature>